<dbReference type="Pfam" id="PF01582">
    <property type="entry name" value="TIR"/>
    <property type="match status" value="1"/>
</dbReference>
<reference evidence="3" key="1">
    <citation type="journal article" date="2013" name="Science">
        <title>The Amborella genome and the evolution of flowering plants.</title>
        <authorList>
            <consortium name="Amborella Genome Project"/>
        </authorList>
    </citation>
    <scope>NUCLEOTIDE SEQUENCE [LARGE SCALE GENOMIC DNA]</scope>
</reference>
<dbReference type="Proteomes" id="UP000017836">
    <property type="component" value="Unassembled WGS sequence"/>
</dbReference>
<dbReference type="InterPro" id="IPR035897">
    <property type="entry name" value="Toll_tir_struct_dom_sf"/>
</dbReference>
<name>W1NKG7_AMBTC</name>
<dbReference type="HOGENOM" id="CLU_1527245_0_0_1"/>
<evidence type="ECO:0000259" key="1">
    <source>
        <dbReference type="Pfam" id="PF01582"/>
    </source>
</evidence>
<keyword evidence="3" id="KW-1185">Reference proteome</keyword>
<organism evidence="2 3">
    <name type="scientific">Amborella trichopoda</name>
    <dbReference type="NCBI Taxonomy" id="13333"/>
    <lineage>
        <taxon>Eukaryota</taxon>
        <taxon>Viridiplantae</taxon>
        <taxon>Streptophyta</taxon>
        <taxon>Embryophyta</taxon>
        <taxon>Tracheophyta</taxon>
        <taxon>Spermatophyta</taxon>
        <taxon>Magnoliopsida</taxon>
        <taxon>Amborellales</taxon>
        <taxon>Amborellaceae</taxon>
        <taxon>Amborella</taxon>
    </lineage>
</organism>
<sequence length="176" mass="20067">MPRSSSSRAQKLFSGCFGPDTSTMEVNKCNMDSRKCEIFICHSPSLEVQNGIAKDLLLLLQKLNISTLCSRDCSIPIEEVHMIPIFYDVRPSEVRRTEKGIFRPAFVGAAKYTQKEEWKFFLQKTGYLSGWKFSDFRWNSCKLLKAVVQDVIKMVNANVLEVVKHPVGLAEKTEKL</sequence>
<dbReference type="InterPro" id="IPR000157">
    <property type="entry name" value="TIR_dom"/>
</dbReference>
<dbReference type="GO" id="GO:0007165">
    <property type="term" value="P:signal transduction"/>
    <property type="evidence" value="ECO:0007669"/>
    <property type="project" value="InterPro"/>
</dbReference>
<evidence type="ECO:0000313" key="3">
    <source>
        <dbReference type="Proteomes" id="UP000017836"/>
    </source>
</evidence>
<gene>
    <name evidence="2" type="ORF">AMTR_s00060p00215110</name>
</gene>
<evidence type="ECO:0000313" key="2">
    <source>
        <dbReference type="EMBL" id="ERM95966.1"/>
    </source>
</evidence>
<protein>
    <recommendedName>
        <fullName evidence="1">TIR domain-containing protein</fullName>
    </recommendedName>
</protein>
<dbReference type="Gene3D" id="3.40.50.10140">
    <property type="entry name" value="Toll/interleukin-1 receptor homology (TIR) domain"/>
    <property type="match status" value="1"/>
</dbReference>
<dbReference type="Gramene" id="ERM95966">
    <property type="protein sequence ID" value="ERM95966"/>
    <property type="gene ID" value="AMTR_s00060p00215110"/>
</dbReference>
<accession>W1NKG7</accession>
<feature type="domain" description="TIR" evidence="1">
    <location>
        <begin position="80"/>
        <end position="158"/>
    </location>
</feature>
<dbReference type="EMBL" id="KI397373">
    <property type="protein sequence ID" value="ERM95966.1"/>
    <property type="molecule type" value="Genomic_DNA"/>
</dbReference>
<dbReference type="AlphaFoldDB" id="W1NKG7"/>
<proteinExistence type="predicted"/>